<dbReference type="GO" id="GO:0019288">
    <property type="term" value="P:isopentenyl diphosphate biosynthetic process, methylerythritol 4-phosphate pathway"/>
    <property type="evidence" value="ECO:0007669"/>
    <property type="project" value="TreeGrafter"/>
</dbReference>
<feature type="domain" description="Transketolase-like pyrimidine-binding" evidence="11">
    <location>
        <begin position="312"/>
        <end position="477"/>
    </location>
</feature>
<dbReference type="GO" id="GO:0005829">
    <property type="term" value="C:cytosol"/>
    <property type="evidence" value="ECO:0007669"/>
    <property type="project" value="TreeGrafter"/>
</dbReference>
<sequence>MIETINSPSDLKKLKLKDLSNLANEIRQLIIETVSKNGGHLASSLGAVELTLALHYVFNTPKDKIVWDVGHQTYAHKIITGRRDQFKTLRTYGGISGFPKITESEYDTFNVGHASTAISAALGMTTAKDLLNTKEKIIAVIGDGALTSGITFEALNNSGELDKDLIVVLNDNKMSISKSLGAISTYLTKRLTGPTYNTLRKEIEKAIKGFPVLNEPALKLAKKIEESFKFFSPGLLFEEFGFKYFGPVDGENIEDLVTIFENVKNLRGPIFVHILTKKGKGYKYAEENPSKFHGIGPFDISTGQILEKSATQSYSSVFGESVINIMQDNPKVVAISAAMLIGTGLEKAKNIFPDRVFDVGIAEQHAVTFAGGLAISGMKPIVAIYSTFLQRSYDQIIHDIALQKLNVVFAIDRAGIVGDDGETHQGIFDVSYLNLVPNMIITAPKDATELDALLKFAINGNFGPFAIRYPRGESVNFGDEFIDTIEFGKWQVLNASDANDICIIAYGNCIKYAMQALEELKSNGINPHIINARFIKPFDTKMFSDILNTFNNIIIMEENTYIGSLGQTLIYHAYLNSNGKYPKIKHIALPDAFIEQGDSEFLRHKYFLSKDNLIETIYNLLKK</sequence>
<dbReference type="InterPro" id="IPR005477">
    <property type="entry name" value="Dxylulose-5-P_synthase"/>
</dbReference>
<feature type="binding site" evidence="10">
    <location>
        <position position="282"/>
    </location>
    <ligand>
        <name>thiamine diphosphate</name>
        <dbReference type="ChEBI" id="CHEBI:58937"/>
    </ligand>
</feature>
<comment type="pathway">
    <text evidence="1 10">Metabolic intermediate biosynthesis; 1-deoxy-D-xylulose 5-phosphate biosynthesis; 1-deoxy-D-xylulose 5-phosphate from D-glyceraldehyde 3-phosphate and pyruvate: step 1/1.</text>
</comment>
<feature type="binding site" evidence="10">
    <location>
        <position position="143"/>
    </location>
    <ligand>
        <name>Mg(2+)</name>
        <dbReference type="ChEBI" id="CHEBI:18420"/>
    </ligand>
</feature>
<dbReference type="PROSITE" id="PS00802">
    <property type="entry name" value="TRANSKETOLASE_2"/>
    <property type="match status" value="1"/>
</dbReference>
<protein>
    <recommendedName>
        <fullName evidence="10">1-deoxy-D-xylulose-5-phosphate synthase</fullName>
        <ecNumber evidence="10">2.2.1.7</ecNumber>
    </recommendedName>
    <alternativeName>
        <fullName evidence="10">1-deoxyxylulose-5-phosphate synthase</fullName>
        <shortName evidence="10">DXP synthase</shortName>
        <shortName evidence="10">DXPS</shortName>
    </alternativeName>
</protein>
<keyword evidence="6 10" id="KW-0460">Magnesium</keyword>
<keyword evidence="7 10" id="KW-0784">Thiamine biosynthesis</keyword>
<dbReference type="CDD" id="cd07033">
    <property type="entry name" value="TPP_PYR_DXS_TK_like"/>
    <property type="match status" value="1"/>
</dbReference>
<dbReference type="InterPro" id="IPR033248">
    <property type="entry name" value="Transketolase_C"/>
</dbReference>
<evidence type="ECO:0000313" key="12">
    <source>
        <dbReference type="EMBL" id="SDC57250.1"/>
    </source>
</evidence>
<dbReference type="Pfam" id="PF02780">
    <property type="entry name" value="Transketolase_C"/>
    <property type="match status" value="1"/>
</dbReference>
<dbReference type="UniPathway" id="UPA00064">
    <property type="reaction ID" value="UER00091"/>
</dbReference>
<dbReference type="HAMAP" id="MF_00315">
    <property type="entry name" value="DXP_synth"/>
    <property type="match status" value="1"/>
</dbReference>
<dbReference type="Gene3D" id="3.40.50.970">
    <property type="match status" value="2"/>
</dbReference>
<gene>
    <name evidence="10" type="primary">dxs</name>
    <name evidence="12" type="ORF">SAMN05660835_01050</name>
</gene>
<dbReference type="AlphaFoldDB" id="A0A1G6MNZ5"/>
<keyword evidence="9 10" id="KW-0414">Isoprene biosynthesis</keyword>
<dbReference type="EMBL" id="FMYU01000006">
    <property type="protein sequence ID" value="SDC57250.1"/>
    <property type="molecule type" value="Genomic_DNA"/>
</dbReference>
<evidence type="ECO:0000256" key="2">
    <source>
        <dbReference type="ARBA" id="ARBA00011081"/>
    </source>
</evidence>
<evidence type="ECO:0000256" key="3">
    <source>
        <dbReference type="ARBA" id="ARBA00011738"/>
    </source>
</evidence>
<keyword evidence="5 10" id="KW-0479">Metal-binding</keyword>
<evidence type="ECO:0000256" key="7">
    <source>
        <dbReference type="ARBA" id="ARBA00022977"/>
    </source>
</evidence>
<keyword evidence="4 10" id="KW-0808">Transferase</keyword>
<evidence type="ECO:0000256" key="5">
    <source>
        <dbReference type="ARBA" id="ARBA00022723"/>
    </source>
</evidence>
<evidence type="ECO:0000259" key="11">
    <source>
        <dbReference type="SMART" id="SM00861"/>
    </source>
</evidence>
<feature type="binding site" evidence="10">
    <location>
        <position position="172"/>
    </location>
    <ligand>
        <name>Mg(2+)</name>
        <dbReference type="ChEBI" id="CHEBI:18420"/>
    </ligand>
</feature>
<feature type="binding site" evidence="10">
    <location>
        <begin position="112"/>
        <end position="114"/>
    </location>
    <ligand>
        <name>thiamine diphosphate</name>
        <dbReference type="ChEBI" id="CHEBI:58937"/>
    </ligand>
</feature>
<dbReference type="GO" id="GO:0000287">
    <property type="term" value="F:magnesium ion binding"/>
    <property type="evidence" value="ECO:0007669"/>
    <property type="project" value="UniProtKB-UniRule"/>
</dbReference>
<dbReference type="NCBIfam" id="NF003933">
    <property type="entry name" value="PRK05444.2-2"/>
    <property type="match status" value="1"/>
</dbReference>
<accession>A0A1G6MNZ5</accession>
<evidence type="ECO:0000313" key="13">
    <source>
        <dbReference type="Proteomes" id="UP000199411"/>
    </source>
</evidence>
<dbReference type="PROSITE" id="PS00801">
    <property type="entry name" value="TRANSKETOLASE_1"/>
    <property type="match status" value="1"/>
</dbReference>
<dbReference type="GO" id="GO:0016114">
    <property type="term" value="P:terpenoid biosynthetic process"/>
    <property type="evidence" value="ECO:0007669"/>
    <property type="project" value="UniProtKB-UniRule"/>
</dbReference>
<dbReference type="Proteomes" id="UP000199411">
    <property type="component" value="Unassembled WGS sequence"/>
</dbReference>
<dbReference type="GO" id="GO:0030976">
    <property type="term" value="F:thiamine pyrophosphate binding"/>
    <property type="evidence" value="ECO:0007669"/>
    <property type="project" value="UniProtKB-UniRule"/>
</dbReference>
<evidence type="ECO:0000256" key="9">
    <source>
        <dbReference type="ARBA" id="ARBA00023229"/>
    </source>
</evidence>
<comment type="similarity">
    <text evidence="2 10">Belongs to the transketolase family. DXPS subfamily.</text>
</comment>
<comment type="cofactor">
    <cofactor evidence="10">
        <name>Mg(2+)</name>
        <dbReference type="ChEBI" id="CHEBI:18420"/>
    </cofactor>
    <text evidence="10">Binds 1 Mg(2+) ion per subunit.</text>
</comment>
<evidence type="ECO:0000256" key="6">
    <source>
        <dbReference type="ARBA" id="ARBA00022842"/>
    </source>
</evidence>
<dbReference type="PANTHER" id="PTHR43322">
    <property type="entry name" value="1-D-DEOXYXYLULOSE 5-PHOSPHATE SYNTHASE-RELATED"/>
    <property type="match status" value="1"/>
</dbReference>
<dbReference type="InterPro" id="IPR049557">
    <property type="entry name" value="Transketolase_CS"/>
</dbReference>
<comment type="cofactor">
    <cofactor evidence="10">
        <name>thiamine diphosphate</name>
        <dbReference type="ChEBI" id="CHEBI:58937"/>
    </cofactor>
    <text evidence="10">Binds 1 thiamine pyrophosphate per subunit.</text>
</comment>
<name>A0A1G6MNZ5_9BACT</name>
<feature type="binding site" evidence="10">
    <location>
        <position position="363"/>
    </location>
    <ligand>
        <name>thiamine diphosphate</name>
        <dbReference type="ChEBI" id="CHEBI:58937"/>
    </ligand>
</feature>
<dbReference type="SUPFAM" id="SSF52922">
    <property type="entry name" value="TK C-terminal domain-like"/>
    <property type="match status" value="1"/>
</dbReference>
<evidence type="ECO:0000256" key="1">
    <source>
        <dbReference type="ARBA" id="ARBA00004980"/>
    </source>
</evidence>
<dbReference type="FunFam" id="3.40.50.970:FF:000005">
    <property type="entry name" value="1-deoxy-D-xylulose-5-phosphate synthase"/>
    <property type="match status" value="1"/>
</dbReference>
<dbReference type="InterPro" id="IPR020826">
    <property type="entry name" value="Transketolase_BS"/>
</dbReference>
<evidence type="ECO:0000256" key="10">
    <source>
        <dbReference type="HAMAP-Rule" id="MF_00315"/>
    </source>
</evidence>
<dbReference type="RefSeq" id="WP_092128697.1">
    <property type="nucleotide sequence ID" value="NZ_FMYU01000006.1"/>
</dbReference>
<organism evidence="12 13">
    <name type="scientific">Desulfurella multipotens</name>
    <dbReference type="NCBI Taxonomy" id="79269"/>
    <lineage>
        <taxon>Bacteria</taxon>
        <taxon>Pseudomonadati</taxon>
        <taxon>Campylobacterota</taxon>
        <taxon>Desulfurellia</taxon>
        <taxon>Desulfurellales</taxon>
        <taxon>Desulfurellaceae</taxon>
        <taxon>Desulfurella</taxon>
    </lineage>
</organism>
<dbReference type="OrthoDB" id="9803371at2"/>
<evidence type="ECO:0000256" key="4">
    <source>
        <dbReference type="ARBA" id="ARBA00022679"/>
    </source>
</evidence>
<keyword evidence="8 10" id="KW-0786">Thiamine pyrophosphate</keyword>
<dbReference type="EC" id="2.2.1.7" evidence="10"/>
<proteinExistence type="inferred from homology"/>
<comment type="catalytic activity">
    <reaction evidence="10">
        <text>D-glyceraldehyde 3-phosphate + pyruvate + H(+) = 1-deoxy-D-xylulose 5-phosphate + CO2</text>
        <dbReference type="Rhea" id="RHEA:12605"/>
        <dbReference type="ChEBI" id="CHEBI:15361"/>
        <dbReference type="ChEBI" id="CHEBI:15378"/>
        <dbReference type="ChEBI" id="CHEBI:16526"/>
        <dbReference type="ChEBI" id="CHEBI:57792"/>
        <dbReference type="ChEBI" id="CHEBI:59776"/>
        <dbReference type="EC" id="2.2.1.7"/>
    </reaction>
</comment>
<dbReference type="GO" id="GO:0008661">
    <property type="term" value="F:1-deoxy-D-xylulose-5-phosphate synthase activity"/>
    <property type="evidence" value="ECO:0007669"/>
    <property type="project" value="UniProtKB-UniRule"/>
</dbReference>
<dbReference type="InterPro" id="IPR005475">
    <property type="entry name" value="Transketolase-like_Pyr-bd"/>
</dbReference>
<reference evidence="13" key="1">
    <citation type="submission" date="2016-10" db="EMBL/GenBank/DDBJ databases">
        <authorList>
            <person name="Varghese N."/>
            <person name="Submissions S."/>
        </authorList>
    </citation>
    <scope>NUCLEOTIDE SEQUENCE [LARGE SCALE GENOMIC DNA]</scope>
    <source>
        <strain evidence="13">DSM 8415</strain>
    </source>
</reference>
<feature type="binding site" evidence="10">
    <location>
        <position position="172"/>
    </location>
    <ligand>
        <name>thiamine diphosphate</name>
        <dbReference type="ChEBI" id="CHEBI:58937"/>
    </ligand>
</feature>
<feature type="binding site" evidence="10">
    <location>
        <position position="71"/>
    </location>
    <ligand>
        <name>thiamine diphosphate</name>
        <dbReference type="ChEBI" id="CHEBI:58937"/>
    </ligand>
</feature>
<dbReference type="GO" id="GO:0009228">
    <property type="term" value="P:thiamine biosynthetic process"/>
    <property type="evidence" value="ECO:0007669"/>
    <property type="project" value="UniProtKB-UniRule"/>
</dbReference>
<comment type="subunit">
    <text evidence="3 10">Homodimer.</text>
</comment>
<dbReference type="InterPro" id="IPR009014">
    <property type="entry name" value="Transketo_C/PFOR_II"/>
</dbReference>
<dbReference type="SMART" id="SM00861">
    <property type="entry name" value="Transket_pyr"/>
    <property type="match status" value="1"/>
</dbReference>
<dbReference type="InterPro" id="IPR029061">
    <property type="entry name" value="THDP-binding"/>
</dbReference>
<evidence type="ECO:0000256" key="8">
    <source>
        <dbReference type="ARBA" id="ARBA00023052"/>
    </source>
</evidence>
<dbReference type="Pfam" id="PF02779">
    <property type="entry name" value="Transket_pyr"/>
    <property type="match status" value="1"/>
</dbReference>
<dbReference type="Gene3D" id="3.40.50.920">
    <property type="match status" value="1"/>
</dbReference>
<dbReference type="SUPFAM" id="SSF52518">
    <property type="entry name" value="Thiamin diphosphate-binding fold (THDP-binding)"/>
    <property type="match status" value="2"/>
</dbReference>
<dbReference type="Pfam" id="PF13292">
    <property type="entry name" value="DXP_synthase_N"/>
    <property type="match status" value="1"/>
</dbReference>
<keyword evidence="13" id="KW-1185">Reference proteome</keyword>
<feature type="binding site" evidence="10">
    <location>
        <begin position="144"/>
        <end position="145"/>
    </location>
    <ligand>
        <name>thiamine diphosphate</name>
        <dbReference type="ChEBI" id="CHEBI:58937"/>
    </ligand>
</feature>
<dbReference type="CDD" id="cd02007">
    <property type="entry name" value="TPP_DXS"/>
    <property type="match status" value="1"/>
</dbReference>
<comment type="function">
    <text evidence="10">Catalyzes the acyloin condensation reaction between C atoms 2 and 3 of pyruvate and glyceraldehyde 3-phosphate to yield 1-deoxy-D-xylulose-5-phosphate (DXP).</text>
</comment>
<dbReference type="PANTHER" id="PTHR43322:SF5">
    <property type="entry name" value="1-DEOXY-D-XYLULOSE-5-PHOSPHATE SYNTHASE, CHLOROPLASTIC"/>
    <property type="match status" value="1"/>
</dbReference>
<dbReference type="NCBIfam" id="TIGR00204">
    <property type="entry name" value="dxs"/>
    <property type="match status" value="1"/>
</dbReference>